<feature type="domain" description="N-acetyltransferase" evidence="4">
    <location>
        <begin position="29"/>
        <end position="191"/>
    </location>
</feature>
<feature type="compositionally biased region" description="Low complexity" evidence="3">
    <location>
        <begin position="1"/>
        <end position="12"/>
    </location>
</feature>
<protein>
    <submittedName>
        <fullName evidence="5">GNAT family N-acetyltransferase</fullName>
    </submittedName>
</protein>
<accession>A0ABN2WZT3</accession>
<dbReference type="PANTHER" id="PTHR10545">
    <property type="entry name" value="DIAMINE N-ACETYLTRANSFERASE"/>
    <property type="match status" value="1"/>
</dbReference>
<evidence type="ECO:0000256" key="1">
    <source>
        <dbReference type="ARBA" id="ARBA00022679"/>
    </source>
</evidence>
<dbReference type="InterPro" id="IPR051016">
    <property type="entry name" value="Diverse_Substrate_AcTransf"/>
</dbReference>
<name>A0ABN2WZT3_9MICO</name>
<keyword evidence="1" id="KW-0808">Transferase</keyword>
<evidence type="ECO:0000313" key="6">
    <source>
        <dbReference type="Proteomes" id="UP001500984"/>
    </source>
</evidence>
<dbReference type="InterPro" id="IPR016181">
    <property type="entry name" value="Acyl_CoA_acyltransferase"/>
</dbReference>
<evidence type="ECO:0000256" key="2">
    <source>
        <dbReference type="ARBA" id="ARBA00023315"/>
    </source>
</evidence>
<gene>
    <name evidence="5" type="ORF">GCM10009823_26010</name>
</gene>
<organism evidence="5 6">
    <name type="scientific">Brevibacterium salitolerans</name>
    <dbReference type="NCBI Taxonomy" id="1403566"/>
    <lineage>
        <taxon>Bacteria</taxon>
        <taxon>Bacillati</taxon>
        <taxon>Actinomycetota</taxon>
        <taxon>Actinomycetes</taxon>
        <taxon>Micrococcales</taxon>
        <taxon>Brevibacteriaceae</taxon>
        <taxon>Brevibacterium</taxon>
    </lineage>
</organism>
<dbReference type="SUPFAM" id="SSF55729">
    <property type="entry name" value="Acyl-CoA N-acyltransferases (Nat)"/>
    <property type="match status" value="1"/>
</dbReference>
<comment type="caution">
    <text evidence="5">The sequence shown here is derived from an EMBL/GenBank/DDBJ whole genome shotgun (WGS) entry which is preliminary data.</text>
</comment>
<keyword evidence="2" id="KW-0012">Acyltransferase</keyword>
<dbReference type="Proteomes" id="UP001500984">
    <property type="component" value="Unassembled WGS sequence"/>
</dbReference>
<dbReference type="Gene3D" id="3.40.630.30">
    <property type="match status" value="1"/>
</dbReference>
<dbReference type="PROSITE" id="PS51186">
    <property type="entry name" value="GNAT"/>
    <property type="match status" value="1"/>
</dbReference>
<proteinExistence type="predicted"/>
<dbReference type="EMBL" id="BAAAPZ010000014">
    <property type="protein sequence ID" value="GAA2102523.1"/>
    <property type="molecule type" value="Genomic_DNA"/>
</dbReference>
<evidence type="ECO:0000259" key="4">
    <source>
        <dbReference type="PROSITE" id="PS51186"/>
    </source>
</evidence>
<dbReference type="CDD" id="cd04301">
    <property type="entry name" value="NAT_SF"/>
    <property type="match status" value="1"/>
</dbReference>
<reference evidence="5 6" key="1">
    <citation type="journal article" date="2019" name="Int. J. Syst. Evol. Microbiol.">
        <title>The Global Catalogue of Microorganisms (GCM) 10K type strain sequencing project: providing services to taxonomists for standard genome sequencing and annotation.</title>
        <authorList>
            <consortium name="The Broad Institute Genomics Platform"/>
            <consortium name="The Broad Institute Genome Sequencing Center for Infectious Disease"/>
            <person name="Wu L."/>
            <person name="Ma J."/>
        </authorList>
    </citation>
    <scope>NUCLEOTIDE SEQUENCE [LARGE SCALE GENOMIC DNA]</scope>
    <source>
        <strain evidence="5 6">JCM 15900</strain>
    </source>
</reference>
<evidence type="ECO:0000313" key="5">
    <source>
        <dbReference type="EMBL" id="GAA2102523.1"/>
    </source>
</evidence>
<feature type="region of interest" description="Disordered" evidence="3">
    <location>
        <begin position="1"/>
        <end position="28"/>
    </location>
</feature>
<dbReference type="Pfam" id="PF00583">
    <property type="entry name" value="Acetyltransf_1"/>
    <property type="match status" value="1"/>
</dbReference>
<keyword evidence="6" id="KW-1185">Reference proteome</keyword>
<dbReference type="PANTHER" id="PTHR10545:SF29">
    <property type="entry name" value="GH14572P-RELATED"/>
    <property type="match status" value="1"/>
</dbReference>
<dbReference type="InterPro" id="IPR000182">
    <property type="entry name" value="GNAT_dom"/>
</dbReference>
<sequence length="197" mass="21458">MRMLCRMGSESSSPREEERTRAGGSTGRGRIREAVEADVPEILGMIVDLAEFEKEPDAVKLTESGLRDALFGPRSTIFAHVAEAAEAGGTSFRLDGFALWYLTFSTWEGVNGIHLEDLYVRPACRGTGRGRALLQSLAAVAVARGWRRVEWQVLNWNSAAIEFYRSLGAHPMSEWSTFRLDGGALEAFGGAASSADS</sequence>
<evidence type="ECO:0000256" key="3">
    <source>
        <dbReference type="SAM" id="MobiDB-lite"/>
    </source>
</evidence>